<accession>A0A7L9WNU6</accession>
<evidence type="ECO:0000313" key="2">
    <source>
        <dbReference type="EMBL" id="QOL80770.1"/>
    </source>
</evidence>
<evidence type="ECO:0000256" key="1">
    <source>
        <dbReference type="SAM" id="MobiDB-lite"/>
    </source>
</evidence>
<reference evidence="2 3" key="1">
    <citation type="submission" date="2019-10" db="EMBL/GenBank/DDBJ databases">
        <title>Pseudopuniceibacterium sp. HQ09 islated from Antarctica.</title>
        <authorList>
            <person name="Liao L."/>
            <person name="Su S."/>
            <person name="Chen B."/>
            <person name="Yu Y."/>
        </authorList>
    </citation>
    <scope>NUCLEOTIDE SEQUENCE [LARGE SCALE GENOMIC DNA]</scope>
    <source>
        <strain evidence="2 3">HQ09</strain>
    </source>
</reference>
<organism evidence="2 3">
    <name type="scientific">Pseudooceanicola spongiae</name>
    <dbReference type="NCBI Taxonomy" id="2613965"/>
    <lineage>
        <taxon>Bacteria</taxon>
        <taxon>Pseudomonadati</taxon>
        <taxon>Pseudomonadota</taxon>
        <taxon>Alphaproteobacteria</taxon>
        <taxon>Rhodobacterales</taxon>
        <taxon>Paracoccaceae</taxon>
        <taxon>Pseudooceanicola</taxon>
    </lineage>
</organism>
<feature type="region of interest" description="Disordered" evidence="1">
    <location>
        <begin position="26"/>
        <end position="59"/>
    </location>
</feature>
<keyword evidence="3" id="KW-1185">Reference proteome</keyword>
<dbReference type="AlphaFoldDB" id="A0A7L9WNU6"/>
<dbReference type="KEGG" id="pshq:F3W81_08040"/>
<gene>
    <name evidence="2" type="ORF">F3W81_08040</name>
</gene>
<evidence type="ECO:0000313" key="3">
    <source>
        <dbReference type="Proteomes" id="UP000594118"/>
    </source>
</evidence>
<proteinExistence type="predicted"/>
<dbReference type="RefSeq" id="WP_193083090.1">
    <property type="nucleotide sequence ID" value="NZ_CP045201.1"/>
</dbReference>
<sequence>MALALAANRGDLTRAVAQLERDGHSGIGAALNSTSESAGGVFRARSWSRSPPSLSEGGT</sequence>
<name>A0A7L9WNU6_9RHOB</name>
<protein>
    <submittedName>
        <fullName evidence="2">Uncharacterized protein</fullName>
    </submittedName>
</protein>
<dbReference type="Proteomes" id="UP000594118">
    <property type="component" value="Chromosome"/>
</dbReference>
<dbReference type="EMBL" id="CP045201">
    <property type="protein sequence ID" value="QOL80770.1"/>
    <property type="molecule type" value="Genomic_DNA"/>
</dbReference>